<evidence type="ECO:0000259" key="7">
    <source>
        <dbReference type="PROSITE" id="PS51293"/>
    </source>
</evidence>
<name>K3WVM0_GLOUD</name>
<dbReference type="SMART" id="SM00717">
    <property type="entry name" value="SANT"/>
    <property type="match status" value="1"/>
</dbReference>
<feature type="compositionally biased region" description="Polar residues" evidence="5">
    <location>
        <begin position="126"/>
        <end position="135"/>
    </location>
</feature>
<evidence type="ECO:0000256" key="2">
    <source>
        <dbReference type="ARBA" id="ARBA00023125"/>
    </source>
</evidence>
<sequence length="193" mass="21978">MHDNTANSNTSTPQSRGVWTTEEHDRFLVALKDYPQGPWKAIAEYVGSRSARQVQTHAQKYYEKVARRVRGLRKDRKKVVRLEHRLDEDMADLCKDVAGDEELAVQVESTRRGLSTIAMRRRTPLPSANQTTASTPHEVKQEEIASIPTESQETRSSEDSDSSLSSLDEDYLSYLISILESRDFDQSFSEQSQ</sequence>
<keyword evidence="4" id="KW-0539">Nucleus</keyword>
<dbReference type="eggNOG" id="KOG0724">
    <property type="taxonomic scope" value="Eukaryota"/>
</dbReference>
<dbReference type="PROSITE" id="PS50090">
    <property type="entry name" value="MYB_LIKE"/>
    <property type="match status" value="1"/>
</dbReference>
<keyword evidence="1" id="KW-0805">Transcription regulation</keyword>
<evidence type="ECO:0000259" key="6">
    <source>
        <dbReference type="PROSITE" id="PS50090"/>
    </source>
</evidence>
<evidence type="ECO:0000256" key="5">
    <source>
        <dbReference type="SAM" id="MobiDB-lite"/>
    </source>
</evidence>
<feature type="domain" description="Myb-like" evidence="6">
    <location>
        <begin position="11"/>
        <end position="62"/>
    </location>
</feature>
<keyword evidence="2" id="KW-0238">DNA-binding</keyword>
<dbReference type="HOGENOM" id="CLU_080595_0_1_1"/>
<proteinExistence type="predicted"/>
<dbReference type="STRING" id="431595.K3WVM0"/>
<evidence type="ECO:0000259" key="8">
    <source>
        <dbReference type="PROSITE" id="PS51294"/>
    </source>
</evidence>
<dbReference type="NCBIfam" id="TIGR01557">
    <property type="entry name" value="myb_SHAQKYF"/>
    <property type="match status" value="1"/>
</dbReference>
<dbReference type="AlphaFoldDB" id="K3WVM0"/>
<dbReference type="PROSITE" id="PS51293">
    <property type="entry name" value="SANT"/>
    <property type="match status" value="1"/>
</dbReference>
<dbReference type="GO" id="GO:0003677">
    <property type="term" value="F:DNA binding"/>
    <property type="evidence" value="ECO:0007669"/>
    <property type="project" value="UniProtKB-KW"/>
</dbReference>
<dbReference type="Gene3D" id="1.10.10.60">
    <property type="entry name" value="Homeodomain-like"/>
    <property type="match status" value="1"/>
</dbReference>
<reference evidence="10" key="1">
    <citation type="journal article" date="2010" name="Genome Biol.">
        <title>Genome sequence of the necrotrophic plant pathogen Pythium ultimum reveals original pathogenicity mechanisms and effector repertoire.</title>
        <authorList>
            <person name="Levesque C.A."/>
            <person name="Brouwer H."/>
            <person name="Cano L."/>
            <person name="Hamilton J.P."/>
            <person name="Holt C."/>
            <person name="Huitema E."/>
            <person name="Raffaele S."/>
            <person name="Robideau G.P."/>
            <person name="Thines M."/>
            <person name="Win J."/>
            <person name="Zerillo M.M."/>
            <person name="Beakes G.W."/>
            <person name="Boore J.L."/>
            <person name="Busam D."/>
            <person name="Dumas B."/>
            <person name="Ferriera S."/>
            <person name="Fuerstenberg S.I."/>
            <person name="Gachon C.M."/>
            <person name="Gaulin E."/>
            <person name="Govers F."/>
            <person name="Grenville-Briggs L."/>
            <person name="Horner N."/>
            <person name="Hostetler J."/>
            <person name="Jiang R.H."/>
            <person name="Johnson J."/>
            <person name="Krajaejun T."/>
            <person name="Lin H."/>
            <person name="Meijer H.J."/>
            <person name="Moore B."/>
            <person name="Morris P."/>
            <person name="Phuntmart V."/>
            <person name="Puiu D."/>
            <person name="Shetty J."/>
            <person name="Stajich J.E."/>
            <person name="Tripathy S."/>
            <person name="Wawra S."/>
            <person name="van West P."/>
            <person name="Whitty B.R."/>
            <person name="Coutinho P.M."/>
            <person name="Henrissat B."/>
            <person name="Martin F."/>
            <person name="Thomas P.D."/>
            <person name="Tyler B.M."/>
            <person name="De Vries R.P."/>
            <person name="Kamoun S."/>
            <person name="Yandell M."/>
            <person name="Tisserat N."/>
            <person name="Buell C.R."/>
        </authorList>
    </citation>
    <scope>NUCLEOTIDE SEQUENCE</scope>
    <source>
        <strain evidence="10">DAOM:BR144</strain>
    </source>
</reference>
<dbReference type="InterPro" id="IPR017884">
    <property type="entry name" value="SANT_dom"/>
</dbReference>
<dbReference type="InParanoid" id="K3WVM0"/>
<evidence type="ECO:0000256" key="4">
    <source>
        <dbReference type="ARBA" id="ARBA00023242"/>
    </source>
</evidence>
<feature type="domain" description="HTH myb-type" evidence="8">
    <location>
        <begin position="16"/>
        <end position="66"/>
    </location>
</feature>
<dbReference type="InterPro" id="IPR009057">
    <property type="entry name" value="Homeodomain-like_sf"/>
</dbReference>
<dbReference type="CDD" id="cd00167">
    <property type="entry name" value="SANT"/>
    <property type="match status" value="1"/>
</dbReference>
<dbReference type="EMBL" id="GL376599">
    <property type="status" value="NOT_ANNOTATED_CDS"/>
    <property type="molecule type" value="Genomic_DNA"/>
</dbReference>
<dbReference type="InterPro" id="IPR017930">
    <property type="entry name" value="Myb_dom"/>
</dbReference>
<organism evidence="9 10">
    <name type="scientific">Globisporangium ultimum (strain ATCC 200006 / CBS 805.95 / DAOM BR144)</name>
    <name type="common">Pythium ultimum</name>
    <dbReference type="NCBI Taxonomy" id="431595"/>
    <lineage>
        <taxon>Eukaryota</taxon>
        <taxon>Sar</taxon>
        <taxon>Stramenopiles</taxon>
        <taxon>Oomycota</taxon>
        <taxon>Peronosporomycetes</taxon>
        <taxon>Pythiales</taxon>
        <taxon>Pythiaceae</taxon>
        <taxon>Globisporangium</taxon>
    </lineage>
</organism>
<dbReference type="Proteomes" id="UP000019132">
    <property type="component" value="Unassembled WGS sequence"/>
</dbReference>
<dbReference type="PANTHER" id="PTHR12802:SF155">
    <property type="entry name" value="DEUBIQUITINASE MYSM1"/>
    <property type="match status" value="1"/>
</dbReference>
<reference evidence="9" key="3">
    <citation type="submission" date="2015-02" db="UniProtKB">
        <authorList>
            <consortium name="EnsemblProtists"/>
        </authorList>
    </citation>
    <scope>IDENTIFICATION</scope>
    <source>
        <strain evidence="9">DAOM BR144</strain>
    </source>
</reference>
<evidence type="ECO:0000313" key="9">
    <source>
        <dbReference type="EnsemblProtists" id="PYU1_T009018"/>
    </source>
</evidence>
<evidence type="ECO:0000313" key="10">
    <source>
        <dbReference type="Proteomes" id="UP000019132"/>
    </source>
</evidence>
<dbReference type="InterPro" id="IPR006447">
    <property type="entry name" value="Myb_dom_plants"/>
</dbReference>
<dbReference type="VEuPathDB" id="FungiDB:PYU1_G009000"/>
<keyword evidence="3" id="KW-0804">Transcription</keyword>
<dbReference type="PANTHER" id="PTHR12802">
    <property type="entry name" value="SWI/SNF COMPLEX-RELATED"/>
    <property type="match status" value="1"/>
</dbReference>
<reference evidence="10" key="2">
    <citation type="submission" date="2010-04" db="EMBL/GenBank/DDBJ databases">
        <authorList>
            <person name="Buell R."/>
            <person name="Hamilton J."/>
            <person name="Hostetler J."/>
        </authorList>
    </citation>
    <scope>NUCLEOTIDE SEQUENCE [LARGE SCALE GENOMIC DNA]</scope>
    <source>
        <strain evidence="10">DAOM:BR144</strain>
    </source>
</reference>
<keyword evidence="10" id="KW-1185">Reference proteome</keyword>
<dbReference type="SUPFAM" id="SSF46689">
    <property type="entry name" value="Homeodomain-like"/>
    <property type="match status" value="1"/>
</dbReference>
<dbReference type="PROSITE" id="PS51294">
    <property type="entry name" value="HTH_MYB"/>
    <property type="match status" value="1"/>
</dbReference>
<protein>
    <submittedName>
        <fullName evidence="9">Uncharacterized protein</fullName>
    </submittedName>
</protein>
<evidence type="ECO:0000256" key="3">
    <source>
        <dbReference type="ARBA" id="ARBA00023163"/>
    </source>
</evidence>
<feature type="domain" description="SANT" evidence="7">
    <location>
        <begin position="14"/>
        <end position="66"/>
    </location>
</feature>
<feature type="region of interest" description="Disordered" evidence="5">
    <location>
        <begin position="108"/>
        <end position="166"/>
    </location>
</feature>
<accession>K3WVM0</accession>
<dbReference type="Pfam" id="PF00249">
    <property type="entry name" value="Myb_DNA-binding"/>
    <property type="match status" value="1"/>
</dbReference>
<evidence type="ECO:0000256" key="1">
    <source>
        <dbReference type="ARBA" id="ARBA00023015"/>
    </source>
</evidence>
<dbReference type="EnsemblProtists" id="PYU1_T009018">
    <property type="protein sequence ID" value="PYU1_T009018"/>
    <property type="gene ID" value="PYU1_G009000"/>
</dbReference>
<dbReference type="InterPro" id="IPR001005">
    <property type="entry name" value="SANT/Myb"/>
</dbReference>